<organism evidence="2 3">
    <name type="scientific">Drechmeria coniospora</name>
    <name type="common">Nematophagous fungus</name>
    <name type="synonym">Meria coniospora</name>
    <dbReference type="NCBI Taxonomy" id="98403"/>
    <lineage>
        <taxon>Eukaryota</taxon>
        <taxon>Fungi</taxon>
        <taxon>Dikarya</taxon>
        <taxon>Ascomycota</taxon>
        <taxon>Pezizomycotina</taxon>
        <taxon>Sordariomycetes</taxon>
        <taxon>Hypocreomycetidae</taxon>
        <taxon>Hypocreales</taxon>
        <taxon>Ophiocordycipitaceae</taxon>
        <taxon>Drechmeria</taxon>
    </lineage>
</organism>
<keyword evidence="3" id="KW-1185">Reference proteome</keyword>
<dbReference type="GO" id="GO:0004602">
    <property type="term" value="F:glutathione peroxidase activity"/>
    <property type="evidence" value="ECO:0007669"/>
    <property type="project" value="TreeGrafter"/>
</dbReference>
<protein>
    <recommendedName>
        <fullName evidence="1">DSBA-like thioredoxin domain-containing protein</fullName>
    </recommendedName>
</protein>
<dbReference type="PANTHER" id="PTHR42943">
    <property type="entry name" value="GLUTATHIONE S-TRANSFERASE KAPPA"/>
    <property type="match status" value="1"/>
</dbReference>
<evidence type="ECO:0000259" key="1">
    <source>
        <dbReference type="Pfam" id="PF01323"/>
    </source>
</evidence>
<evidence type="ECO:0000313" key="2">
    <source>
        <dbReference type="EMBL" id="KYK60124.1"/>
    </source>
</evidence>
<dbReference type="STRING" id="98403.A0A151GSM9"/>
<gene>
    <name evidence="2" type="ORF">DCS_01259</name>
</gene>
<reference evidence="2 3" key="1">
    <citation type="journal article" date="2016" name="Sci. Rep.">
        <title>Insights into Adaptations to a Near-Obligate Nematode Endoparasitic Lifestyle from the Finished Genome of Drechmeria coniospora.</title>
        <authorList>
            <person name="Zhang L."/>
            <person name="Zhou Z."/>
            <person name="Guo Q."/>
            <person name="Fokkens L."/>
            <person name="Miskei M."/>
            <person name="Pocsi I."/>
            <person name="Zhang W."/>
            <person name="Chen M."/>
            <person name="Wang L."/>
            <person name="Sun Y."/>
            <person name="Donzelli B.G."/>
            <person name="Gibson D.M."/>
            <person name="Nelson D.R."/>
            <person name="Luo J.G."/>
            <person name="Rep M."/>
            <person name="Liu H."/>
            <person name="Yang S."/>
            <person name="Wang J."/>
            <person name="Krasnoff S.B."/>
            <person name="Xu Y."/>
            <person name="Molnar I."/>
            <person name="Lin M."/>
        </authorList>
    </citation>
    <scope>NUCLEOTIDE SEQUENCE [LARGE SCALE GENOMIC DNA]</scope>
    <source>
        <strain evidence="2 3">ARSEF 6962</strain>
    </source>
</reference>
<dbReference type="Proteomes" id="UP000076580">
    <property type="component" value="Chromosome 01"/>
</dbReference>
<dbReference type="InterPro" id="IPR036249">
    <property type="entry name" value="Thioredoxin-like_sf"/>
</dbReference>
<accession>A0A151GSM9</accession>
<name>A0A151GSM9_DRECN</name>
<dbReference type="GeneID" id="63713902"/>
<feature type="domain" description="DSBA-like thioredoxin" evidence="1">
    <location>
        <begin position="6"/>
        <end position="217"/>
    </location>
</feature>
<sequence>MGGGRIDCYIDIASVFSYAAFVDLLANRSKLEANGVQVEIHPVFLGGIMQGSGNTPPWTLQGKAKYLSYDVPRTMAARNITGWGTPPNLFELARTMSPLRALLYIKEHFPPAAFDATMLLLFTKFWTPPHVSLADDANLAAALAEVTMGGGDDDKRKLFSDDDVRAIMEGRGGMRDRLKQETGRALELGAFGTPWIWVTNADGQSEPFFGSDRWVELAVGRDNAKVANMAWMQLRPDIFISRHRFSGRAGAAADGQAVKLLARMPILRIEM</sequence>
<dbReference type="InterPro" id="IPR051924">
    <property type="entry name" value="GST_Kappa/NadH"/>
</dbReference>
<dbReference type="InterPro" id="IPR001853">
    <property type="entry name" value="DSBA-like_thioredoxin_dom"/>
</dbReference>
<dbReference type="RefSeq" id="XP_040659476.1">
    <property type="nucleotide sequence ID" value="XM_040798593.1"/>
</dbReference>
<dbReference type="SUPFAM" id="SSF52833">
    <property type="entry name" value="Thioredoxin-like"/>
    <property type="match status" value="1"/>
</dbReference>
<comment type="caution">
    <text evidence="2">The sequence shown here is derived from an EMBL/GenBank/DDBJ whole genome shotgun (WGS) entry which is preliminary data.</text>
</comment>
<dbReference type="GO" id="GO:0006749">
    <property type="term" value="P:glutathione metabolic process"/>
    <property type="evidence" value="ECO:0007669"/>
    <property type="project" value="TreeGrafter"/>
</dbReference>
<dbReference type="GO" id="GO:0005739">
    <property type="term" value="C:mitochondrion"/>
    <property type="evidence" value="ECO:0007669"/>
    <property type="project" value="TreeGrafter"/>
</dbReference>
<dbReference type="EMBL" id="LAYC01000001">
    <property type="protein sequence ID" value="KYK60124.1"/>
    <property type="molecule type" value="Genomic_DNA"/>
</dbReference>
<dbReference type="InParanoid" id="A0A151GSM9"/>
<dbReference type="GO" id="GO:0004364">
    <property type="term" value="F:glutathione transferase activity"/>
    <property type="evidence" value="ECO:0007669"/>
    <property type="project" value="TreeGrafter"/>
</dbReference>
<dbReference type="PANTHER" id="PTHR42943:SF13">
    <property type="entry name" value="GLUTATHIONE S-TRANSFERASE KAPPA-RELATED"/>
    <property type="match status" value="1"/>
</dbReference>
<dbReference type="Gene3D" id="3.40.30.10">
    <property type="entry name" value="Glutaredoxin"/>
    <property type="match status" value="1"/>
</dbReference>
<dbReference type="GO" id="GO:0005777">
    <property type="term" value="C:peroxisome"/>
    <property type="evidence" value="ECO:0007669"/>
    <property type="project" value="TreeGrafter"/>
</dbReference>
<evidence type="ECO:0000313" key="3">
    <source>
        <dbReference type="Proteomes" id="UP000076580"/>
    </source>
</evidence>
<dbReference type="AlphaFoldDB" id="A0A151GSM9"/>
<proteinExistence type="predicted"/>
<dbReference type="Pfam" id="PF01323">
    <property type="entry name" value="DSBA"/>
    <property type="match status" value="1"/>
</dbReference>